<feature type="transmembrane region" description="Helical" evidence="7">
    <location>
        <begin position="69"/>
        <end position="88"/>
    </location>
</feature>
<keyword evidence="6 7" id="KW-0472">Membrane</keyword>
<feature type="transmembrane region" description="Helical" evidence="7">
    <location>
        <begin position="104"/>
        <end position="125"/>
    </location>
</feature>
<feature type="transmembrane region" description="Helical" evidence="7">
    <location>
        <begin position="39"/>
        <end position="57"/>
    </location>
</feature>
<organism evidence="8 9">
    <name type="scientific">Methylococcus geothermalis</name>
    <dbReference type="NCBI Taxonomy" id="2681310"/>
    <lineage>
        <taxon>Bacteria</taxon>
        <taxon>Pseudomonadati</taxon>
        <taxon>Pseudomonadota</taxon>
        <taxon>Gammaproteobacteria</taxon>
        <taxon>Methylococcales</taxon>
        <taxon>Methylococcaceae</taxon>
        <taxon>Methylococcus</taxon>
    </lineage>
</organism>
<keyword evidence="9" id="KW-1185">Reference proteome</keyword>
<protein>
    <recommendedName>
        <fullName evidence="7">UPF0056 membrane protein</fullName>
    </recommendedName>
</protein>
<dbReference type="PANTHER" id="PTHR33508:SF10">
    <property type="entry name" value="UPF0056 INNER MEMBRANE PROTEIN YHGN"/>
    <property type="match status" value="1"/>
</dbReference>
<feature type="transmembrane region" description="Helical" evidence="7">
    <location>
        <begin position="6"/>
        <end position="27"/>
    </location>
</feature>
<dbReference type="GO" id="GO:0005886">
    <property type="term" value="C:plasma membrane"/>
    <property type="evidence" value="ECO:0007669"/>
    <property type="project" value="UniProtKB-SubCell"/>
</dbReference>
<gene>
    <name evidence="8" type="ORF">GNH96_04465</name>
</gene>
<dbReference type="AlphaFoldDB" id="A0A858Q611"/>
<feature type="transmembrane region" description="Helical" evidence="7">
    <location>
        <begin position="131"/>
        <end position="154"/>
    </location>
</feature>
<evidence type="ECO:0000256" key="1">
    <source>
        <dbReference type="ARBA" id="ARBA00004651"/>
    </source>
</evidence>
<keyword evidence="5 7" id="KW-1133">Transmembrane helix</keyword>
<evidence type="ECO:0000313" key="9">
    <source>
        <dbReference type="Proteomes" id="UP000503004"/>
    </source>
</evidence>
<dbReference type="EMBL" id="CP046565">
    <property type="protein sequence ID" value="QJD29290.1"/>
    <property type="molecule type" value="Genomic_DNA"/>
</dbReference>
<reference evidence="9" key="1">
    <citation type="submission" date="2019-12" db="EMBL/GenBank/DDBJ databases">
        <authorList>
            <person name="Awala S.I."/>
            <person name="Rhee S.K."/>
        </authorList>
    </citation>
    <scope>NUCLEOTIDE SEQUENCE [LARGE SCALE GENOMIC DNA]</scope>
    <source>
        <strain evidence="9">IM1</strain>
    </source>
</reference>
<evidence type="ECO:0000256" key="2">
    <source>
        <dbReference type="ARBA" id="ARBA00009784"/>
    </source>
</evidence>
<evidence type="ECO:0000256" key="3">
    <source>
        <dbReference type="ARBA" id="ARBA00022475"/>
    </source>
</evidence>
<comment type="similarity">
    <text evidence="2 7">Belongs to the UPF0056 (MarC) family.</text>
</comment>
<sequence length="194" mass="21034">MTLAQVAVLLFLVTDPFGNLPLLLTVLRRLDAVAFRRAVLRETAMAFGVLAVFAWKGDRLLDYLNVTEPSLSIAGGVILGIISLKMIFGQTQEVFEDRYADDPLLVPIAIPAIAGPAALTTMMLLSKQHGIPLPTLLGALALVFLASLSIFLLGRFLGQWLGPRGLIALERLMGLMLNLVAVDMTMAGIKRFFT</sequence>
<evidence type="ECO:0000313" key="8">
    <source>
        <dbReference type="EMBL" id="QJD29290.1"/>
    </source>
</evidence>
<evidence type="ECO:0000256" key="6">
    <source>
        <dbReference type="ARBA" id="ARBA00023136"/>
    </source>
</evidence>
<keyword evidence="3" id="KW-1003">Cell membrane</keyword>
<keyword evidence="4 7" id="KW-0812">Transmembrane</keyword>
<evidence type="ECO:0000256" key="5">
    <source>
        <dbReference type="ARBA" id="ARBA00022989"/>
    </source>
</evidence>
<comment type="subcellular location">
    <subcellularLocation>
        <location evidence="1 7">Cell membrane</location>
        <topology evidence="1 7">Multi-pass membrane protein</topology>
    </subcellularLocation>
</comment>
<dbReference type="PANTHER" id="PTHR33508">
    <property type="entry name" value="UPF0056 MEMBRANE PROTEIN YHCE"/>
    <property type="match status" value="1"/>
</dbReference>
<name>A0A858Q611_9GAMM</name>
<accession>A0A858Q611</accession>
<dbReference type="RefSeq" id="WP_169602582.1">
    <property type="nucleotide sequence ID" value="NZ_CP046565.1"/>
</dbReference>
<evidence type="ECO:0000256" key="7">
    <source>
        <dbReference type="RuleBase" id="RU362048"/>
    </source>
</evidence>
<dbReference type="InterPro" id="IPR002771">
    <property type="entry name" value="Multi_antbiot-R_MarC"/>
</dbReference>
<feature type="transmembrane region" description="Helical" evidence="7">
    <location>
        <begin position="175"/>
        <end position="193"/>
    </location>
</feature>
<evidence type="ECO:0000256" key="4">
    <source>
        <dbReference type="ARBA" id="ARBA00022692"/>
    </source>
</evidence>
<proteinExistence type="inferred from homology"/>
<dbReference type="Pfam" id="PF01914">
    <property type="entry name" value="MarC"/>
    <property type="match status" value="1"/>
</dbReference>
<dbReference type="KEGG" id="metu:GNH96_04465"/>
<dbReference type="Proteomes" id="UP000503004">
    <property type="component" value="Chromosome"/>
</dbReference>